<protein>
    <submittedName>
        <fullName evidence="1">Uncharacterized protein</fullName>
    </submittedName>
</protein>
<keyword evidence="2" id="KW-1185">Reference proteome</keyword>
<evidence type="ECO:0000313" key="2">
    <source>
        <dbReference type="Proteomes" id="UP000269289"/>
    </source>
</evidence>
<dbReference type="AlphaFoldDB" id="A0A3M2JFY3"/>
<dbReference type="EMBL" id="RFFI01000038">
    <property type="protein sequence ID" value="RMI12439.1"/>
    <property type="molecule type" value="Genomic_DNA"/>
</dbReference>
<organism evidence="1 2">
    <name type="scientific">Cellulomonas triticagri</name>
    <dbReference type="NCBI Taxonomy" id="2483352"/>
    <lineage>
        <taxon>Bacteria</taxon>
        <taxon>Bacillati</taxon>
        <taxon>Actinomycetota</taxon>
        <taxon>Actinomycetes</taxon>
        <taxon>Micrococcales</taxon>
        <taxon>Cellulomonadaceae</taxon>
        <taxon>Cellulomonas</taxon>
    </lineage>
</organism>
<accession>A0A3M2JFY3</accession>
<gene>
    <name evidence="1" type="ORF">EBM89_08625</name>
</gene>
<sequence length="77" mass="8902">MASGVRPEATRTRKRFPVDKYDLEIQERRRRRAAILRTPEVQQAMAAARVAVDESLGEETPQWIRDLAEKPLPPYGR</sequence>
<reference evidence="1 2" key="1">
    <citation type="submission" date="2018-10" db="EMBL/GenBank/DDBJ databases">
        <title>Isolation, diversity and antifungal activity of actinobacteria from wheat.</title>
        <authorList>
            <person name="Han C."/>
        </authorList>
    </citation>
    <scope>NUCLEOTIDE SEQUENCE [LARGE SCALE GENOMIC DNA]</scope>
    <source>
        <strain evidence="1 2">NEAU-YY56</strain>
    </source>
</reference>
<evidence type="ECO:0000313" key="1">
    <source>
        <dbReference type="EMBL" id="RMI12439.1"/>
    </source>
</evidence>
<comment type="caution">
    <text evidence="1">The sequence shown here is derived from an EMBL/GenBank/DDBJ whole genome shotgun (WGS) entry which is preliminary data.</text>
</comment>
<name>A0A3M2JFY3_9CELL</name>
<proteinExistence type="predicted"/>
<dbReference type="Proteomes" id="UP000269289">
    <property type="component" value="Unassembled WGS sequence"/>
</dbReference>